<dbReference type="EMBL" id="SOFF01000062">
    <property type="protein sequence ID" value="TFB82346.1"/>
    <property type="molecule type" value="Genomic_DNA"/>
</dbReference>
<organism evidence="1 2">
    <name type="scientific">Cryobacterium luteum</name>
    <dbReference type="NCBI Taxonomy" id="1424661"/>
    <lineage>
        <taxon>Bacteria</taxon>
        <taxon>Bacillati</taxon>
        <taxon>Actinomycetota</taxon>
        <taxon>Actinomycetes</taxon>
        <taxon>Micrococcales</taxon>
        <taxon>Microbacteriaceae</taxon>
        <taxon>Cryobacterium</taxon>
    </lineage>
</organism>
<proteinExistence type="predicted"/>
<dbReference type="InterPro" id="IPR010982">
    <property type="entry name" value="Lambda_DNA-bd_dom_sf"/>
</dbReference>
<dbReference type="CDD" id="cd00093">
    <property type="entry name" value="HTH_XRE"/>
    <property type="match status" value="1"/>
</dbReference>
<dbReference type="PROSITE" id="PS50943">
    <property type="entry name" value="HTH_CROC1"/>
    <property type="match status" value="1"/>
</dbReference>
<dbReference type="RefSeq" id="WP_092112304.1">
    <property type="nucleotide sequence ID" value="NZ_FOCN01000023.1"/>
</dbReference>
<gene>
    <name evidence="1" type="ORF">E3O10_17740</name>
</gene>
<dbReference type="SMART" id="SM00530">
    <property type="entry name" value="HTH_XRE"/>
    <property type="match status" value="1"/>
</dbReference>
<protein>
    <submittedName>
        <fullName evidence="1">Helix-turn-helix domain-containing protein</fullName>
    </submittedName>
</protein>
<reference evidence="1 2" key="1">
    <citation type="submission" date="2019-03" db="EMBL/GenBank/DDBJ databases">
        <title>Genomics of glacier-inhabiting Cryobacterium strains.</title>
        <authorList>
            <person name="Liu Q."/>
            <person name="Xin Y.-H."/>
        </authorList>
    </citation>
    <scope>NUCLEOTIDE SEQUENCE [LARGE SCALE GENOMIC DNA]</scope>
    <source>
        <strain evidence="1 2">Hh15</strain>
    </source>
</reference>
<evidence type="ECO:0000313" key="1">
    <source>
        <dbReference type="EMBL" id="TFB82346.1"/>
    </source>
</evidence>
<dbReference type="Proteomes" id="UP000297654">
    <property type="component" value="Unassembled WGS sequence"/>
</dbReference>
<dbReference type="OrthoDB" id="9815805at2"/>
<dbReference type="AlphaFoldDB" id="A0A1H8L101"/>
<dbReference type="STRING" id="1424661.SAMN05216281_12314"/>
<sequence>MSHTSQVQSLITTSDQPTMALLSAQDIGAYAYERRIRLGMSQNELAQKIGVNSRTILRFENGNGANLTSVLHILNELGIELLGRVAAP</sequence>
<comment type="caution">
    <text evidence="1">The sequence shown here is derived from an EMBL/GenBank/DDBJ whole genome shotgun (WGS) entry which is preliminary data.</text>
</comment>
<accession>A0A1H8L101</accession>
<evidence type="ECO:0000313" key="2">
    <source>
        <dbReference type="Proteomes" id="UP000297654"/>
    </source>
</evidence>
<dbReference type="InterPro" id="IPR001387">
    <property type="entry name" value="Cro/C1-type_HTH"/>
</dbReference>
<dbReference type="Pfam" id="PF01381">
    <property type="entry name" value="HTH_3"/>
    <property type="match status" value="1"/>
</dbReference>
<keyword evidence="2" id="KW-1185">Reference proteome</keyword>
<name>A0A1H8L101_9MICO</name>
<dbReference type="SUPFAM" id="SSF47413">
    <property type="entry name" value="lambda repressor-like DNA-binding domains"/>
    <property type="match status" value="1"/>
</dbReference>
<dbReference type="Gene3D" id="1.10.260.40">
    <property type="entry name" value="lambda repressor-like DNA-binding domains"/>
    <property type="match status" value="1"/>
</dbReference>
<dbReference type="GO" id="GO:0003677">
    <property type="term" value="F:DNA binding"/>
    <property type="evidence" value="ECO:0007669"/>
    <property type="project" value="InterPro"/>
</dbReference>